<feature type="coiled-coil region" evidence="1">
    <location>
        <begin position="87"/>
        <end position="114"/>
    </location>
</feature>
<dbReference type="InterPro" id="IPR021496">
    <property type="entry name" value="DUF3150"/>
</dbReference>
<accession>A0A7V4G650</accession>
<evidence type="ECO:0000313" key="2">
    <source>
        <dbReference type="EMBL" id="HGS04143.1"/>
    </source>
</evidence>
<keyword evidence="1" id="KW-0175">Coiled coil</keyword>
<evidence type="ECO:0000256" key="1">
    <source>
        <dbReference type="SAM" id="Coils"/>
    </source>
</evidence>
<comment type="caution">
    <text evidence="2">The sequence shown here is derived from an EMBL/GenBank/DDBJ whole genome shotgun (WGS) entry which is preliminary data.</text>
</comment>
<reference evidence="2" key="1">
    <citation type="journal article" date="2020" name="mSystems">
        <title>Genome- and Community-Level Interaction Insights into Carbon Utilization and Element Cycling Functions of Hydrothermarchaeota in Hydrothermal Sediment.</title>
        <authorList>
            <person name="Zhou Z."/>
            <person name="Liu Y."/>
            <person name="Xu W."/>
            <person name="Pan J."/>
            <person name="Luo Z.H."/>
            <person name="Li M."/>
        </authorList>
    </citation>
    <scope>NUCLEOTIDE SEQUENCE [LARGE SCALE GENOMIC DNA]</scope>
    <source>
        <strain evidence="2">SpSt-548</strain>
    </source>
</reference>
<dbReference type="EMBL" id="DSXI01000007">
    <property type="protein sequence ID" value="HGS04143.1"/>
    <property type="molecule type" value="Genomic_DNA"/>
</dbReference>
<gene>
    <name evidence="2" type="ORF">ENT08_00095</name>
</gene>
<proteinExistence type="predicted"/>
<sequence>MRRNRNGFEEMVAIQLAVRFWPGQAKLKPQDLGLNPEEVPEIFYLGNKKLYPQEIRRRFGQLSNRARAFLNEHSYPFVMEYVRAIPKRNLAKVMERLEALKEEFTAEAQNFLAEYDAIREGWWEKYQDIWEHLAPHYPPRDYLKHRFDFFWTVFEIKGAEVQEGSAPEIIEAYERAKAELQTRYEEMVEEAVVYLRKKVLETVTNLSSRLKDGRIVRNDTLCVKAMCRYPCVQGGLTSTWPPSISGAPGRRS</sequence>
<dbReference type="Pfam" id="PF11348">
    <property type="entry name" value="DUF3150"/>
    <property type="match status" value="1"/>
</dbReference>
<organism evidence="2">
    <name type="scientific">Desulfobacca acetoxidans</name>
    <dbReference type="NCBI Taxonomy" id="60893"/>
    <lineage>
        <taxon>Bacteria</taxon>
        <taxon>Pseudomonadati</taxon>
        <taxon>Thermodesulfobacteriota</taxon>
        <taxon>Desulfobaccia</taxon>
        <taxon>Desulfobaccales</taxon>
        <taxon>Desulfobaccaceae</taxon>
        <taxon>Desulfobacca</taxon>
    </lineage>
</organism>
<name>A0A7V4G650_9BACT</name>
<protein>
    <submittedName>
        <fullName evidence="2">DUF3150 domain-containing protein</fullName>
    </submittedName>
</protein>
<dbReference type="AlphaFoldDB" id="A0A7V4G650"/>